<dbReference type="FunFam" id="2.10.10.10:FF:000001">
    <property type="entry name" value="Fibronectin 1a isoform 1"/>
    <property type="match status" value="1"/>
</dbReference>
<dbReference type="PROSITE" id="PS51914">
    <property type="entry name" value="MRH"/>
    <property type="match status" value="15"/>
</dbReference>
<evidence type="ECO:0000256" key="8">
    <source>
        <dbReference type="ARBA" id="ARBA00023157"/>
    </source>
</evidence>
<feature type="domain" description="Fibronectin type-II" evidence="13">
    <location>
        <begin position="1886"/>
        <end position="1934"/>
    </location>
</feature>
<dbReference type="FunFam" id="2.70.130.10:FF:000006">
    <property type="entry name" value="Insulin-like growth factor 2 receptor"/>
    <property type="match status" value="1"/>
</dbReference>
<evidence type="ECO:0000256" key="2">
    <source>
        <dbReference type="ARBA" id="ARBA00022448"/>
    </source>
</evidence>
<dbReference type="FunFam" id="2.70.130.10:FF:000015">
    <property type="entry name" value="Insulin-like growth factor 2 receptor"/>
    <property type="match status" value="1"/>
</dbReference>
<dbReference type="PRINTS" id="PR00013">
    <property type="entry name" value="FNTYPEII"/>
</dbReference>
<dbReference type="Pfam" id="PF00878">
    <property type="entry name" value="CIMR"/>
    <property type="match status" value="14"/>
</dbReference>
<feature type="domain" description="MRH" evidence="14">
    <location>
        <begin position="312"/>
        <end position="462"/>
    </location>
</feature>
<feature type="domain" description="MRH" evidence="14">
    <location>
        <begin position="41"/>
        <end position="155"/>
    </location>
</feature>
<evidence type="ECO:0000256" key="7">
    <source>
        <dbReference type="ARBA" id="ARBA00023136"/>
    </source>
</evidence>
<feature type="disulfide bond" evidence="9">
    <location>
        <begin position="1891"/>
        <end position="1917"/>
    </location>
</feature>
<keyword evidence="2" id="KW-0813">Transport</keyword>
<feature type="domain" description="MRH" evidence="14">
    <location>
        <begin position="1213"/>
        <end position="1351"/>
    </location>
</feature>
<dbReference type="Proteomes" id="UP001046870">
    <property type="component" value="Chromosome 18"/>
</dbReference>
<dbReference type="FunFam" id="2.70.130.10:FF:000011">
    <property type="entry name" value="Insulin-like growth factor 2 receptor"/>
    <property type="match status" value="1"/>
</dbReference>
<feature type="domain" description="MRH" evidence="14">
    <location>
        <begin position="1784"/>
        <end position="1981"/>
    </location>
</feature>
<evidence type="ECO:0000259" key="14">
    <source>
        <dbReference type="PROSITE" id="PS51914"/>
    </source>
</evidence>
<name>A0A9D3PK89_MEGAT</name>
<keyword evidence="16" id="KW-1185">Reference proteome</keyword>
<feature type="domain" description="MRH" evidence="14">
    <location>
        <begin position="760"/>
        <end position="917"/>
    </location>
</feature>
<keyword evidence="3 11" id="KW-0812">Transmembrane</keyword>
<dbReference type="InterPro" id="IPR036943">
    <property type="entry name" value="FN_type2_sf"/>
</dbReference>
<dbReference type="InterPro" id="IPR044865">
    <property type="entry name" value="MRH_dom"/>
</dbReference>
<comment type="subcellular location">
    <subcellularLocation>
        <location evidence="1">Endomembrane system</location>
    </subcellularLocation>
</comment>
<evidence type="ECO:0000256" key="6">
    <source>
        <dbReference type="ARBA" id="ARBA00022989"/>
    </source>
</evidence>
<keyword evidence="6 11" id="KW-1133">Transmembrane helix</keyword>
<feature type="domain" description="MRH" evidence="14">
    <location>
        <begin position="164"/>
        <end position="306"/>
    </location>
</feature>
<dbReference type="GO" id="GO:0038023">
    <property type="term" value="F:signaling receptor activity"/>
    <property type="evidence" value="ECO:0007669"/>
    <property type="project" value="InterPro"/>
</dbReference>
<reference evidence="15" key="1">
    <citation type="submission" date="2021-01" db="EMBL/GenBank/DDBJ databases">
        <authorList>
            <person name="Zahm M."/>
            <person name="Roques C."/>
            <person name="Cabau C."/>
            <person name="Klopp C."/>
            <person name="Donnadieu C."/>
            <person name="Jouanno E."/>
            <person name="Lampietro C."/>
            <person name="Louis A."/>
            <person name="Herpin A."/>
            <person name="Echchiki A."/>
            <person name="Berthelot C."/>
            <person name="Parey E."/>
            <person name="Roest-Crollius H."/>
            <person name="Braasch I."/>
            <person name="Postlethwait J."/>
            <person name="Bobe J."/>
            <person name="Montfort J."/>
            <person name="Bouchez O."/>
            <person name="Begum T."/>
            <person name="Mejri S."/>
            <person name="Adams A."/>
            <person name="Chen W.-J."/>
            <person name="Guiguen Y."/>
        </authorList>
    </citation>
    <scope>NUCLEOTIDE SEQUENCE</scope>
    <source>
        <strain evidence="15">YG-15Mar2019-1</strain>
        <tissue evidence="15">Brain</tissue>
    </source>
</reference>
<keyword evidence="8 9" id="KW-1015">Disulfide bond</keyword>
<dbReference type="InterPro" id="IPR000562">
    <property type="entry name" value="FN_type2_dom"/>
</dbReference>
<dbReference type="Gene3D" id="2.10.10.10">
    <property type="entry name" value="Fibronectin, type II, collagen-binding"/>
    <property type="match status" value="1"/>
</dbReference>
<feature type="domain" description="MRH" evidence="14">
    <location>
        <begin position="467"/>
        <end position="615"/>
    </location>
</feature>
<feature type="domain" description="MRH" evidence="14">
    <location>
        <begin position="1644"/>
        <end position="1783"/>
    </location>
</feature>
<dbReference type="InterPro" id="IPR000479">
    <property type="entry name" value="CIMR_rpt"/>
</dbReference>
<dbReference type="InterPro" id="IPR013806">
    <property type="entry name" value="Kringle-like"/>
</dbReference>
<evidence type="ECO:0000256" key="5">
    <source>
        <dbReference type="ARBA" id="ARBA00022737"/>
    </source>
</evidence>
<dbReference type="FunFam" id="2.70.130.10:FF:000020">
    <property type="entry name" value="Insulin-like growth factor 2 receptor"/>
    <property type="match status" value="1"/>
</dbReference>
<dbReference type="PANTHER" id="PTHR15071">
    <property type="entry name" value="MANNOSE-6-PHOSPHATE RECEPTOR FAMILY MEMBER"/>
    <property type="match status" value="1"/>
</dbReference>
<feature type="domain" description="MRH" evidence="14">
    <location>
        <begin position="1502"/>
        <end position="1642"/>
    </location>
</feature>
<dbReference type="FunFam" id="2.70.130.10:FF:000012">
    <property type="entry name" value="Insulin-like growth factor 2 receptor"/>
    <property type="match status" value="1"/>
</dbReference>
<evidence type="ECO:0000256" key="11">
    <source>
        <dbReference type="SAM" id="Phobius"/>
    </source>
</evidence>
<feature type="domain" description="MRH" evidence="14">
    <location>
        <begin position="1355"/>
        <end position="1496"/>
    </location>
</feature>
<evidence type="ECO:0000256" key="1">
    <source>
        <dbReference type="ARBA" id="ARBA00004308"/>
    </source>
</evidence>
<dbReference type="SUPFAM" id="SSF50911">
    <property type="entry name" value="Mannose 6-phosphate receptor domain"/>
    <property type="match status" value="15"/>
</dbReference>
<evidence type="ECO:0000256" key="10">
    <source>
        <dbReference type="SAM" id="MobiDB-lite"/>
    </source>
</evidence>
<sequence length="2483" mass="273195">MGSPCKCVPVPCQIVWLAGFLTLLTFLSSAVGADDNPWYQDLCSYKWEAIDEDNKVRYTLKLCDSSPNTACGDGVAICAQNMSSKAQRSVGDQSQRTVSSSVLDFSSSQNCGEGDGKVQSSISFQCGKTMGTPEFVTESKCVHYFEWRTYVACRKDKFKPHKEVPCYVFDGDGKKHDLNPLIKLTDGYLVDDSDDEIDLYINICRSITSVDTGCPDGAAACLVTSKGKFNVGRPTQQLELNAADRLRLHYDGASDGKPDFCGEHTPAVTVTFICPSRRQEASNPRMTAKTNCRYEVEWVTEYACHRDYLESSNCTLTSEQHDIAIDLTHLTLGSGENPYYVAAKSKDGKDSYTYYLNVCGETKAGDCTDSAGYVSVCQVKDTGDVRKIAGRYKNQTLRYSDGDLTLIYPGGSACSSGFQRMTIINFECNRTAGNDGKGFPVFTGETDCTYYFDWHTAYACVKEKEDLLCRVTSNKKHYDLSPLTRYSLSETLQNWEAVDGNAPEADRKRFYINVCHKILQQGVTSGCPEEAAICAVGKDKTISLGKFLSPPKMDDNNIRLTYTEGGECRSNNKIKTIITLICKPGDLESAPLLKSESSDGCVYEFEWFTAAACVLSKSEGDNCKVADPLAGFSFDLSPLQKAEGMYNISSGEYTYFVNVCDKVTAAKCPDKAGACQVDKSGNSWSLGEFNSKLSYYDGMIQLTYRNGSQYNNKQHTQRSTLISFLCDRGAGVGKPEYQVEDDYTYNFRWYTSYACPERPQECVVTDPTTLLQYDLSSLARSDRNGGKNWLAMDMSDTSNLRKYYINVCRPLTPVTGCDRLASVCEMKYELDQGGVSEKVSISNMGVAKKGPVIEEEGRLLLEYTDGSACVSEGRTTTYTTRIHMVCQQGAVSSGPRFIMNQNCTATFLWHTRAACPISSTEVTNQTCTVKDPSTGFEFNLLPLSNETGYTATGNGKTFLVNLCGPVTKCGTDNGKPVAGCEMENGQPSGLVGVERSLQLSTDGVLTLTYKGDLNKPTGTRDTFTISFVCDQNESPGTLRLLREEMSSATQVTHDVFFEFRTALACMPAPVECQLTDSRGNEYDLSDLSRDDSPWVAIDTSDQAKTRSFYINVCKPLPRVMGCPGGALGSCAKIGNKGVNLGYVQSSPQAAADGSISIVYLNGDKCGDGRYSTRIIFQCDDSPGSPMFESLNNCEYVFIWRTSEACPVRRVQGENCKVRDPRSGYVFDLTPLSGKDYEVKESQYDYHFAVCGPLKQRVCTHKDTGSDPVSSCQVEDKVHRIAGLATQNLIFDDGLIMINYTHGERCHKVYERSTAILFSCDHSKSVGAPEFIRETPDCTYLFEWHTSLACLPFKTTSCSFNDDQGNSYDLSSLSLPRSNWEVETKTGSKDRYYINVCKSLVPQSGAWNCPSSAASCLKSSDRYVSLGEVESGLRWEKNVLVLRYTNGENCTDGVRKRTTIIRFKCDKNKVDSMPTLITAIEECVYTFMWFTAAACPLQSSEHGDCRVTNPVTGHQFDLSGLRRPEGYTVYDRADRRKMFRLNVCGEAANMGCEEGTGVCIKDSQSAVSGGKFSQTLSYLDKVVQLTYEGGAVCAANPAYRHKSVFSFVCKSEGVASDGPVLVDTDAEKCVHFFSWHTPLVCEEKVKCSVWNGSSLIDLNPLIHKTGYYTATDMDLDDNSPDFYINICQPLNPIPGVNCPPGVAVCMDPADGPPVDIGRIASPPQINEAIGEVYIPFNSNTPCPSNRSVNYSSLIVFSCQRGTELGTPQMIRKSNCHYVFEWATPVVCSDSVTTKGCTLNDEQLQFTFNLSSLTGRTFQVSSASGTYKINVCGTLPDADCKDSAVCLASGSSKASFGNSKAMTMDYRHEDEAVIMQYGSGDPCPPVTVNGEACIFPFRFQGKSYSSCTTNGRTDGQLWCATTGDYDKDKLWGFCQNAKGQGQRRSSILFTCDPAGGLGTPQLLSETQGCATTFQWATSAVCPPRKMECKLVHQHKTYDLRTLSSLTAPWRFSHDGDSYYMNLCQGIYGGVTGCPEGATVCRKKRDGSTKSLGRVYTQTMGIGADKVITVNYTKGDAACGNDRAAKTIIQLTCGHTVGSPKLVRVDEGACEFWVAWETRVACAVEQQEVEMINGTIRVPDTGASFSLGALYYRLHQASGDIRTNGDRYIYDIQLSGITNSSSAFCLGANICQVKINGNLQRKIGSSNKAKYFIKDGNLDVLVPSDSKCGRDMSKTVSSTILFHCSPSAGEGIPEFLLETDGCQYLFIWHTSTVCKLIAMDTSRQTDEGGEEQAGLSGRSQAVGAVLSVLLVVLTACLIILLLHKRERRELVIQKVTGCCRRGNNVSYKYSKVNTEEEGGEDEMEWLMEEIEPPDSSSSRLRKEAQENGHITTKPVNAEALRSFPLDEQDSEDEVLTVPGVRVQTGRPAPQQRRPRRAQEESDEDLVGLLDEGERRGRPQRREQPRRKRADNPASFHDDSDEDLLKV</sequence>
<dbReference type="EMBL" id="JAFDVH010000018">
    <property type="protein sequence ID" value="KAG7460969.1"/>
    <property type="molecule type" value="Genomic_DNA"/>
</dbReference>
<dbReference type="InterPro" id="IPR009011">
    <property type="entry name" value="Man6P_isomerase_rcpt-bd_dom_sf"/>
</dbReference>
<dbReference type="FunFam" id="2.70.130.10:FF:000005">
    <property type="entry name" value="Insulin-like growth factor 2 receptor"/>
    <property type="match status" value="2"/>
</dbReference>
<dbReference type="SMART" id="SM00059">
    <property type="entry name" value="FN2"/>
    <property type="match status" value="1"/>
</dbReference>
<dbReference type="CDD" id="cd00062">
    <property type="entry name" value="FN2"/>
    <property type="match status" value="1"/>
</dbReference>
<dbReference type="GO" id="GO:0010008">
    <property type="term" value="C:endosome membrane"/>
    <property type="evidence" value="ECO:0007669"/>
    <property type="project" value="UniProtKB-SubCell"/>
</dbReference>
<dbReference type="SUPFAM" id="SSF57440">
    <property type="entry name" value="Kringle-like"/>
    <property type="match status" value="1"/>
</dbReference>
<dbReference type="GO" id="GO:0005802">
    <property type="term" value="C:trans-Golgi network"/>
    <property type="evidence" value="ECO:0007669"/>
    <property type="project" value="TreeGrafter"/>
</dbReference>
<dbReference type="OrthoDB" id="4504960at2759"/>
<keyword evidence="7 11" id="KW-0472">Membrane</keyword>
<dbReference type="Gene3D" id="2.70.130.10">
    <property type="entry name" value="Mannose-6-phosphate receptor binding domain"/>
    <property type="match status" value="15"/>
</dbReference>
<feature type="domain" description="MRH" evidence="14">
    <location>
        <begin position="925"/>
        <end position="1067"/>
    </location>
</feature>
<evidence type="ECO:0000256" key="12">
    <source>
        <dbReference type="SAM" id="SignalP"/>
    </source>
</evidence>
<feature type="signal peptide" evidence="12">
    <location>
        <begin position="1"/>
        <end position="32"/>
    </location>
</feature>
<dbReference type="FunFam" id="2.70.130.10:FF:000013">
    <property type="entry name" value="Insulin-like growth factor 2 receptor"/>
    <property type="match status" value="1"/>
</dbReference>
<dbReference type="FunFam" id="2.70.130.10:FF:000017">
    <property type="entry name" value="Insulin-like growth factor 2 receptor"/>
    <property type="match status" value="1"/>
</dbReference>
<evidence type="ECO:0000259" key="13">
    <source>
        <dbReference type="PROSITE" id="PS51092"/>
    </source>
</evidence>
<evidence type="ECO:0000313" key="16">
    <source>
        <dbReference type="Proteomes" id="UP001046870"/>
    </source>
</evidence>
<dbReference type="GO" id="GO:0007041">
    <property type="term" value="P:lysosomal transport"/>
    <property type="evidence" value="ECO:0007669"/>
    <property type="project" value="InterPro"/>
</dbReference>
<evidence type="ECO:0000313" key="15">
    <source>
        <dbReference type="EMBL" id="KAG7460969.1"/>
    </source>
</evidence>
<dbReference type="PROSITE" id="PS51092">
    <property type="entry name" value="FN2_2"/>
    <property type="match status" value="1"/>
</dbReference>
<keyword evidence="4 12" id="KW-0732">Signal</keyword>
<dbReference type="PANTHER" id="PTHR15071:SF17">
    <property type="entry name" value="CATION-INDEPENDENT MANNOSE-6-PHOSPHATE RECEPTOR"/>
    <property type="match status" value="1"/>
</dbReference>
<dbReference type="GO" id="GO:0000139">
    <property type="term" value="C:Golgi membrane"/>
    <property type="evidence" value="ECO:0007669"/>
    <property type="project" value="UniProtKB-SubCell"/>
</dbReference>
<dbReference type="FunFam" id="2.70.130.10:FF:000016">
    <property type="entry name" value="Insulin-like growth factor 2 receptor"/>
    <property type="match status" value="1"/>
</dbReference>
<feature type="domain" description="MRH" evidence="14">
    <location>
        <begin position="2129"/>
        <end position="2273"/>
    </location>
</feature>
<comment type="caution">
    <text evidence="15">The sequence shown here is derived from an EMBL/GenBank/DDBJ whole genome shotgun (WGS) entry which is preliminary data.</text>
</comment>
<accession>A0A9D3PK89</accession>
<feature type="transmembrane region" description="Helical" evidence="11">
    <location>
        <begin position="2298"/>
        <end position="2319"/>
    </location>
</feature>
<dbReference type="PROSITE" id="PS00023">
    <property type="entry name" value="FN2_1"/>
    <property type="match status" value="1"/>
</dbReference>
<evidence type="ECO:0000256" key="9">
    <source>
        <dbReference type="PROSITE-ProRule" id="PRU00479"/>
    </source>
</evidence>
<evidence type="ECO:0000256" key="4">
    <source>
        <dbReference type="ARBA" id="ARBA00022729"/>
    </source>
</evidence>
<feature type="region of interest" description="Disordered" evidence="10">
    <location>
        <begin position="2368"/>
        <end position="2483"/>
    </location>
</feature>
<dbReference type="FunFam" id="2.70.130.10:FF:000004">
    <property type="entry name" value="Insulin-like growth factor 2 receptor"/>
    <property type="match status" value="1"/>
</dbReference>
<feature type="domain" description="MRH" evidence="14">
    <location>
        <begin position="621"/>
        <end position="757"/>
    </location>
</feature>
<protein>
    <recommendedName>
        <fullName evidence="17">Insulin-like growth factor 2 receptor</fullName>
    </recommendedName>
</protein>
<dbReference type="SMART" id="SM01404">
    <property type="entry name" value="CIMR"/>
    <property type="match status" value="14"/>
</dbReference>
<evidence type="ECO:0000256" key="3">
    <source>
        <dbReference type="ARBA" id="ARBA00022692"/>
    </source>
</evidence>
<feature type="compositionally biased region" description="Basic and acidic residues" evidence="10">
    <location>
        <begin position="2448"/>
        <end position="2459"/>
    </location>
</feature>
<organism evidence="15 16">
    <name type="scientific">Megalops atlanticus</name>
    <name type="common">Tarpon</name>
    <name type="synonym">Clupea gigantea</name>
    <dbReference type="NCBI Taxonomy" id="7932"/>
    <lineage>
        <taxon>Eukaryota</taxon>
        <taxon>Metazoa</taxon>
        <taxon>Chordata</taxon>
        <taxon>Craniata</taxon>
        <taxon>Vertebrata</taxon>
        <taxon>Euteleostomi</taxon>
        <taxon>Actinopterygii</taxon>
        <taxon>Neopterygii</taxon>
        <taxon>Teleostei</taxon>
        <taxon>Elopiformes</taxon>
        <taxon>Megalopidae</taxon>
        <taxon>Megalops</taxon>
    </lineage>
</organism>
<gene>
    <name evidence="15" type="ORF">MATL_G00204630</name>
</gene>
<keyword evidence="5" id="KW-0677">Repeat</keyword>
<proteinExistence type="predicted"/>
<evidence type="ECO:0008006" key="17">
    <source>
        <dbReference type="Google" id="ProtNLM"/>
    </source>
</evidence>
<dbReference type="Pfam" id="PF00040">
    <property type="entry name" value="fn2"/>
    <property type="match status" value="1"/>
</dbReference>
<feature type="domain" description="MRH" evidence="14">
    <location>
        <begin position="1984"/>
        <end position="2121"/>
    </location>
</feature>
<feature type="domain" description="MRH" evidence="14">
    <location>
        <begin position="1070"/>
        <end position="1207"/>
    </location>
</feature>
<dbReference type="GO" id="GO:0005537">
    <property type="term" value="F:D-mannose binding"/>
    <property type="evidence" value="ECO:0007669"/>
    <property type="project" value="InterPro"/>
</dbReference>
<feature type="disulfide bond" evidence="9">
    <location>
        <begin position="1905"/>
        <end position="1932"/>
    </location>
</feature>
<dbReference type="FunFam" id="2.70.130.10:FF:000009">
    <property type="entry name" value="Insulin-like growth factor 2 receptor"/>
    <property type="match status" value="1"/>
</dbReference>
<feature type="chain" id="PRO_5038973822" description="Insulin-like growth factor 2 receptor" evidence="12">
    <location>
        <begin position="33"/>
        <end position="2483"/>
    </location>
</feature>